<dbReference type="InterPro" id="IPR005515">
    <property type="entry name" value="VOMI"/>
</dbReference>
<dbReference type="AlphaFoldDB" id="A0A7K5NKW5"/>
<feature type="chain" id="PRO_5029497935" evidence="1">
    <location>
        <begin position="23"/>
        <end position="184"/>
    </location>
</feature>
<dbReference type="CDD" id="cd00220">
    <property type="entry name" value="VMO-I"/>
    <property type="match status" value="1"/>
</dbReference>
<dbReference type="PANTHER" id="PTHR18841">
    <property type="entry name" value="VITELLINE MEMBRANE OUTER LAYER PROTEIN I-RELATED"/>
    <property type="match status" value="1"/>
</dbReference>
<dbReference type="Pfam" id="PF03762">
    <property type="entry name" value="VOMI"/>
    <property type="match status" value="1"/>
</dbReference>
<feature type="non-terminal residue" evidence="2">
    <location>
        <position position="184"/>
    </location>
</feature>
<accession>A0A7K5NKW5</accession>
<dbReference type="InterPro" id="IPR036706">
    <property type="entry name" value="VOMI_sf"/>
</dbReference>
<feature type="signal peptide" evidence="1">
    <location>
        <begin position="1"/>
        <end position="22"/>
    </location>
</feature>
<feature type="non-terminal residue" evidence="2">
    <location>
        <position position="1"/>
    </location>
</feature>
<protein>
    <submittedName>
        <fullName evidence="2">VMO1 protein</fullName>
    </submittedName>
</protein>
<organism evidence="2 3">
    <name type="scientific">Chroicocephalus maculipennis</name>
    <name type="common">Brown-hooded gull</name>
    <name type="synonym">Larus maculipennis</name>
    <dbReference type="NCBI Taxonomy" id="287016"/>
    <lineage>
        <taxon>Eukaryota</taxon>
        <taxon>Metazoa</taxon>
        <taxon>Chordata</taxon>
        <taxon>Craniata</taxon>
        <taxon>Vertebrata</taxon>
        <taxon>Euteleostomi</taxon>
        <taxon>Archelosauria</taxon>
        <taxon>Archosauria</taxon>
        <taxon>Dinosauria</taxon>
        <taxon>Saurischia</taxon>
        <taxon>Theropoda</taxon>
        <taxon>Coelurosauria</taxon>
        <taxon>Aves</taxon>
        <taxon>Neognathae</taxon>
        <taxon>Neoaves</taxon>
        <taxon>Charadriiformes</taxon>
        <taxon>Laridae</taxon>
        <taxon>Chroicocephalus</taxon>
    </lineage>
</organism>
<dbReference type="Proteomes" id="UP000524558">
    <property type="component" value="Unassembled WGS sequence"/>
</dbReference>
<reference evidence="2 3" key="1">
    <citation type="submission" date="2019-09" db="EMBL/GenBank/DDBJ databases">
        <title>Bird 10,000 Genomes (B10K) Project - Family phase.</title>
        <authorList>
            <person name="Zhang G."/>
        </authorList>
    </citation>
    <scope>NUCLEOTIDE SEQUENCE [LARGE SCALE GENOMIC DNA]</scope>
    <source>
        <strain evidence="2">B10K-DU-021-33</strain>
        <tissue evidence="2">Mixed tissue sample</tissue>
    </source>
</reference>
<gene>
    <name evidence="2" type="primary">Vmo1_0</name>
    <name evidence="2" type="ORF">CHRMAC_R06540</name>
</gene>
<comment type="caution">
    <text evidence="2">The sequence shown here is derived from an EMBL/GenBank/DDBJ whole genome shotgun (WGS) entry which is preliminary data.</text>
</comment>
<proteinExistence type="predicted"/>
<dbReference type="PANTHER" id="PTHR18841:SF2">
    <property type="entry name" value="VITELLINE MEMBRANE OUTER LAYER PROTEIN 1 HOMOLOG"/>
    <property type="match status" value="1"/>
</dbReference>
<keyword evidence="1" id="KW-0732">Signal</keyword>
<dbReference type="GO" id="GO:0005615">
    <property type="term" value="C:extracellular space"/>
    <property type="evidence" value="ECO:0007669"/>
    <property type="project" value="TreeGrafter"/>
</dbReference>
<keyword evidence="3" id="KW-1185">Reference proteome</keyword>
<name>A0A7K5NKW5_CHRMC</name>
<evidence type="ECO:0000313" key="3">
    <source>
        <dbReference type="Proteomes" id="UP000524558"/>
    </source>
</evidence>
<sequence>MKVLVPATLILLLSVYTPGTGARKYTSVLTVPNGGHWGKWGSRQFCRHGYANGFALKVEPSQFGRDDTALNGIRLRCQDDSVIESFVGEWGTWTSFQVCPRGYLVSFSLRTEKYQGGGGDDTAANNIQFRCSDATVLVGDGLSWGRFGPWSKSCNICGLQTKVEPPQGLQDDTALNNVKFLCCR</sequence>
<dbReference type="EMBL" id="VYZF01001073">
    <property type="protein sequence ID" value="NWT43820.1"/>
    <property type="molecule type" value="Genomic_DNA"/>
</dbReference>
<evidence type="ECO:0000313" key="2">
    <source>
        <dbReference type="EMBL" id="NWT43820.1"/>
    </source>
</evidence>
<dbReference type="SUPFAM" id="SSF51092">
    <property type="entry name" value="Vitelline membrane outer protein-I (VMO-I)"/>
    <property type="match status" value="1"/>
</dbReference>
<evidence type="ECO:0000256" key="1">
    <source>
        <dbReference type="SAM" id="SignalP"/>
    </source>
</evidence>
<dbReference type="Gene3D" id="2.100.10.20">
    <property type="entry name" value="Vitelline membrane outer layer protein I (VOMI)"/>
    <property type="match status" value="1"/>
</dbReference>